<dbReference type="GO" id="GO:0005840">
    <property type="term" value="C:ribosome"/>
    <property type="evidence" value="ECO:0007669"/>
    <property type="project" value="UniProtKB-KW"/>
</dbReference>
<keyword evidence="5" id="KW-1185">Reference proteome</keyword>
<proteinExistence type="predicted"/>
<dbReference type="SUPFAM" id="SSF55729">
    <property type="entry name" value="Acyl-CoA N-acyltransferases (Nat)"/>
    <property type="match status" value="1"/>
</dbReference>
<feature type="domain" description="N-acetyltransferase" evidence="3">
    <location>
        <begin position="334"/>
        <end position="470"/>
    </location>
</feature>
<evidence type="ECO:0000259" key="3">
    <source>
        <dbReference type="PROSITE" id="PS51186"/>
    </source>
</evidence>
<name>A0A1I1ZYK0_9BACL</name>
<dbReference type="PANTHER" id="PTHR43420">
    <property type="entry name" value="ACETYLTRANSFERASE"/>
    <property type="match status" value="1"/>
</dbReference>
<dbReference type="InterPro" id="IPR016181">
    <property type="entry name" value="Acyl_CoA_acyltransferase"/>
</dbReference>
<dbReference type="Pfam" id="PF12867">
    <property type="entry name" value="DinB_2"/>
    <property type="match status" value="1"/>
</dbReference>
<evidence type="ECO:0000256" key="2">
    <source>
        <dbReference type="ARBA" id="ARBA00023315"/>
    </source>
</evidence>
<dbReference type="SUPFAM" id="SSF109854">
    <property type="entry name" value="DinB/YfiT-like putative metalloenzymes"/>
    <property type="match status" value="1"/>
</dbReference>
<dbReference type="Pfam" id="PF24553">
    <property type="entry name" value="Rv0428c_C"/>
    <property type="match status" value="1"/>
</dbReference>
<gene>
    <name evidence="4" type="ORF">SAMN04487969_102169</name>
</gene>
<keyword evidence="4" id="KW-0687">Ribonucleoprotein</keyword>
<evidence type="ECO:0000256" key="1">
    <source>
        <dbReference type="ARBA" id="ARBA00022679"/>
    </source>
</evidence>
<evidence type="ECO:0000313" key="4">
    <source>
        <dbReference type="EMBL" id="SFE36699.1"/>
    </source>
</evidence>
<dbReference type="InterPro" id="IPR034660">
    <property type="entry name" value="DinB/YfiT-like"/>
</dbReference>
<dbReference type="PROSITE" id="PS51186">
    <property type="entry name" value="GNAT"/>
    <property type="match status" value="1"/>
</dbReference>
<dbReference type="InterPro" id="IPR056935">
    <property type="entry name" value="Rv0428c-like_C"/>
</dbReference>
<keyword evidence="2" id="KW-0012">Acyltransferase</keyword>
<dbReference type="CDD" id="cd04301">
    <property type="entry name" value="NAT_SF"/>
    <property type="match status" value="1"/>
</dbReference>
<dbReference type="PANTHER" id="PTHR43420:SF12">
    <property type="entry name" value="N-ACETYLTRANSFERASE DOMAIN-CONTAINING PROTEIN"/>
    <property type="match status" value="1"/>
</dbReference>
<sequence length="470" mass="54093">MCRRQGGCFASTRGRNLCYGMQNTRFQFYEFNETNHRSKLIYWGKQSEGERFMEQGQGKQQLLKYFQEWIIFVETLEQQDEAVWELSLAPGKWSVREVVAHIALWDRYFLTTAIERVGRQQALTLKHLDYDAFNENARLYGRYTSIAKLIRQTIQDREAITGLIQALPEQQYAAEYTDSDGHPFRLQAYLTDFIAHDRHHMAQIKQLLDSAALEPSSEEQLHLKLEELSMNAWPALQVLMYEGWQLRLANGYTKRSNSIVPVACSGEELSRKIAYGEAFYTARGLDTAYKITPFSQPPELDETLALRGYDKIDPVYVKTAPLDQMRKPAGGLDVRIDPFLSEAWLEAYMSMAKHTADERETLKNMFASPPFQTAFVVLYVEGVPAACGIGVMERGYIGLYAVVTSPDFRRRGFGEQLLLHILQWGKESGAEHSYLLVTHANEAANRLYDKLGFTLQYNYWYRVRKIAASQ</sequence>
<dbReference type="Gene3D" id="1.20.120.450">
    <property type="entry name" value="dinb family like domain"/>
    <property type="match status" value="1"/>
</dbReference>
<accession>A0A1I1ZYK0</accession>
<reference evidence="5" key="1">
    <citation type="submission" date="2016-10" db="EMBL/GenBank/DDBJ databases">
        <authorList>
            <person name="Varghese N."/>
            <person name="Submissions S."/>
        </authorList>
    </citation>
    <scope>NUCLEOTIDE SEQUENCE [LARGE SCALE GENOMIC DNA]</scope>
    <source>
        <strain evidence="5">CGMCC 1.10223</strain>
    </source>
</reference>
<evidence type="ECO:0000313" key="5">
    <source>
        <dbReference type="Proteomes" id="UP000183410"/>
    </source>
</evidence>
<dbReference type="EMBL" id="FONN01000002">
    <property type="protein sequence ID" value="SFE36699.1"/>
    <property type="molecule type" value="Genomic_DNA"/>
</dbReference>
<protein>
    <submittedName>
        <fullName evidence="4">Ribosomal protein S18 acetylase RimI and related acetyltransferases</fullName>
    </submittedName>
</protein>
<dbReference type="Gene3D" id="3.40.630.30">
    <property type="match status" value="1"/>
</dbReference>
<dbReference type="GO" id="GO:0016747">
    <property type="term" value="F:acyltransferase activity, transferring groups other than amino-acyl groups"/>
    <property type="evidence" value="ECO:0007669"/>
    <property type="project" value="InterPro"/>
</dbReference>
<dbReference type="Proteomes" id="UP000183410">
    <property type="component" value="Unassembled WGS sequence"/>
</dbReference>
<keyword evidence="1 4" id="KW-0808">Transferase</keyword>
<dbReference type="OrthoDB" id="2964295at2"/>
<dbReference type="InterPro" id="IPR024775">
    <property type="entry name" value="DinB-like"/>
</dbReference>
<dbReference type="AlphaFoldDB" id="A0A1I1ZYK0"/>
<dbReference type="InterPro" id="IPR000182">
    <property type="entry name" value="GNAT_dom"/>
</dbReference>
<organism evidence="4 5">
    <name type="scientific">Paenibacillus algorifonticola</name>
    <dbReference type="NCBI Taxonomy" id="684063"/>
    <lineage>
        <taxon>Bacteria</taxon>
        <taxon>Bacillati</taxon>
        <taxon>Bacillota</taxon>
        <taxon>Bacilli</taxon>
        <taxon>Bacillales</taxon>
        <taxon>Paenibacillaceae</taxon>
        <taxon>Paenibacillus</taxon>
    </lineage>
</organism>
<keyword evidence="4" id="KW-0689">Ribosomal protein</keyword>
<dbReference type="InterPro" id="IPR050680">
    <property type="entry name" value="YpeA/RimI_acetyltransf"/>
</dbReference>